<accession>E1Z254</accession>
<dbReference type="NCBIfam" id="TIGR00027">
    <property type="entry name" value="mthyl_TIGR00027"/>
    <property type="match status" value="1"/>
</dbReference>
<dbReference type="Proteomes" id="UP000008141">
    <property type="component" value="Unassembled WGS sequence"/>
</dbReference>
<dbReference type="KEGG" id="cvr:CHLNCDRAFT_133011"/>
<organism evidence="6">
    <name type="scientific">Chlorella variabilis</name>
    <name type="common">Green alga</name>
    <dbReference type="NCBI Taxonomy" id="554065"/>
    <lineage>
        <taxon>Eukaryota</taxon>
        <taxon>Viridiplantae</taxon>
        <taxon>Chlorophyta</taxon>
        <taxon>core chlorophytes</taxon>
        <taxon>Trebouxiophyceae</taxon>
        <taxon>Chlorellales</taxon>
        <taxon>Chlorellaceae</taxon>
        <taxon>Chlorella clade</taxon>
        <taxon>Chlorella</taxon>
    </lineage>
</organism>
<keyword evidence="3" id="KW-0808">Transferase</keyword>
<gene>
    <name evidence="5" type="ORF">CHLNCDRAFT_133011</name>
</gene>
<dbReference type="PANTHER" id="PTHR43619:SF2">
    <property type="entry name" value="S-ADENOSYL-L-METHIONINE-DEPENDENT METHYLTRANSFERASES SUPERFAMILY PROTEIN"/>
    <property type="match status" value="1"/>
</dbReference>
<evidence type="ECO:0000256" key="2">
    <source>
        <dbReference type="ARBA" id="ARBA00022603"/>
    </source>
</evidence>
<dbReference type="GO" id="GO:0032259">
    <property type="term" value="P:methylation"/>
    <property type="evidence" value="ECO:0007669"/>
    <property type="project" value="UniProtKB-KW"/>
</dbReference>
<evidence type="ECO:0000256" key="3">
    <source>
        <dbReference type="ARBA" id="ARBA00022679"/>
    </source>
</evidence>
<evidence type="ECO:0000313" key="6">
    <source>
        <dbReference type="Proteomes" id="UP000008141"/>
    </source>
</evidence>
<name>E1Z254_CHLVA</name>
<evidence type="ECO:0000256" key="1">
    <source>
        <dbReference type="ARBA" id="ARBA00008138"/>
    </source>
</evidence>
<dbReference type="FunCoup" id="E1Z254">
    <property type="interactions" value="21"/>
</dbReference>
<dbReference type="AlphaFoldDB" id="E1Z254"/>
<dbReference type="Gene3D" id="3.40.50.150">
    <property type="entry name" value="Vaccinia Virus protein VP39"/>
    <property type="match status" value="1"/>
</dbReference>
<comment type="similarity">
    <text evidence="1">Belongs to the UPF0677 family.</text>
</comment>
<evidence type="ECO:0000256" key="4">
    <source>
        <dbReference type="SAM" id="MobiDB-lite"/>
    </source>
</evidence>
<evidence type="ECO:0000313" key="5">
    <source>
        <dbReference type="EMBL" id="EFN59602.1"/>
    </source>
</evidence>
<dbReference type="InterPro" id="IPR007213">
    <property type="entry name" value="Ppm1/Ppm2/Tcmp"/>
</dbReference>
<dbReference type="PANTHER" id="PTHR43619">
    <property type="entry name" value="S-ADENOSYL-L-METHIONINE-DEPENDENT METHYLTRANSFERASE YKTD-RELATED"/>
    <property type="match status" value="1"/>
</dbReference>
<dbReference type="STRING" id="554065.E1Z254"/>
<dbReference type="eggNOG" id="ENOG502QRNU">
    <property type="taxonomic scope" value="Eukaryota"/>
</dbReference>
<feature type="compositionally biased region" description="Gly residues" evidence="4">
    <location>
        <begin position="304"/>
        <end position="316"/>
    </location>
</feature>
<sequence length="352" mass="36763">MITWRALESVEPRPLFVDPFAAALAGSDAVHQALQLAQPFPQPAGAAAAAAAGEDAAAAGEGPASSRAPAQRRYRFSNVAARVCWFDQQLAAALAAPAARPGQQPRQVVVLGAGYDSRPWRLRLPPGVRWFELDLPQVAAAKRELLQQLGAGLEASQPAAHPLRAASWAGLAGDLCQPGWSAQLVAAGLDRRRPTVWVLEGLLMYLTPKQATVLLQEMAGMSPAGSCIILHQSTTDLVELIGQGAATYAPFPPELVATWHSKFPAADRRPALAALLRAAGWPRLREVTSRARIAAHIVASHGIGGGGGGGGSGGGEASAAEPTPEEVAVQCDFETSVDEGQDRWAVFVVAGK</sequence>
<dbReference type="InterPro" id="IPR011610">
    <property type="entry name" value="SAM_mthyl_Trfase_ML2640-like"/>
</dbReference>
<protein>
    <recommendedName>
        <fullName evidence="7">S-adenosyl-L-methionine-dependent methyltransferase</fullName>
    </recommendedName>
</protein>
<dbReference type="OrthoDB" id="434488at2759"/>
<dbReference type="InterPro" id="IPR029063">
    <property type="entry name" value="SAM-dependent_MTases_sf"/>
</dbReference>
<reference evidence="5 6" key="1">
    <citation type="journal article" date="2010" name="Plant Cell">
        <title>The Chlorella variabilis NC64A genome reveals adaptation to photosymbiosis, coevolution with viruses, and cryptic sex.</title>
        <authorList>
            <person name="Blanc G."/>
            <person name="Duncan G."/>
            <person name="Agarkova I."/>
            <person name="Borodovsky M."/>
            <person name="Gurnon J."/>
            <person name="Kuo A."/>
            <person name="Lindquist E."/>
            <person name="Lucas S."/>
            <person name="Pangilinan J."/>
            <person name="Polle J."/>
            <person name="Salamov A."/>
            <person name="Terry A."/>
            <person name="Yamada T."/>
            <person name="Dunigan D.D."/>
            <person name="Grigoriev I.V."/>
            <person name="Claverie J.M."/>
            <person name="Van Etten J.L."/>
        </authorList>
    </citation>
    <scope>NUCLEOTIDE SEQUENCE [LARGE SCALE GENOMIC DNA]</scope>
    <source>
        <strain evidence="5 6">NC64A</strain>
    </source>
</reference>
<dbReference type="EMBL" id="GL433835">
    <property type="protein sequence ID" value="EFN59602.1"/>
    <property type="molecule type" value="Genomic_DNA"/>
</dbReference>
<proteinExistence type="inferred from homology"/>
<keyword evidence="6" id="KW-1185">Reference proteome</keyword>
<keyword evidence="2" id="KW-0489">Methyltransferase</keyword>
<dbReference type="GeneID" id="17359350"/>
<dbReference type="RefSeq" id="XP_005851704.1">
    <property type="nucleotide sequence ID" value="XM_005851642.1"/>
</dbReference>
<feature type="region of interest" description="Disordered" evidence="4">
    <location>
        <begin position="304"/>
        <end position="325"/>
    </location>
</feature>
<dbReference type="GO" id="GO:0008168">
    <property type="term" value="F:methyltransferase activity"/>
    <property type="evidence" value="ECO:0007669"/>
    <property type="project" value="UniProtKB-KW"/>
</dbReference>
<dbReference type="SUPFAM" id="SSF53335">
    <property type="entry name" value="S-adenosyl-L-methionine-dependent methyltransferases"/>
    <property type="match status" value="1"/>
</dbReference>
<dbReference type="InParanoid" id="E1Z254"/>
<dbReference type="Pfam" id="PF04072">
    <property type="entry name" value="LCM"/>
    <property type="match status" value="1"/>
</dbReference>
<evidence type="ECO:0008006" key="7">
    <source>
        <dbReference type="Google" id="ProtNLM"/>
    </source>
</evidence>